<reference evidence="2 3" key="1">
    <citation type="submission" date="2021-01" db="EMBL/GenBank/DDBJ databases">
        <title>Genomic Encyclopedia of Type Strains, Phase IV (KMG-IV): sequencing the most valuable type-strain genomes for metagenomic binning, comparative biology and taxonomic classification.</title>
        <authorList>
            <person name="Goeker M."/>
        </authorList>
    </citation>
    <scope>NUCLEOTIDE SEQUENCE [LARGE SCALE GENOMIC DNA]</scope>
    <source>
        <strain evidence="2 3">DSM 100968</strain>
    </source>
</reference>
<comment type="caution">
    <text evidence="2">The sequence shown here is derived from an EMBL/GenBank/DDBJ whole genome shotgun (WGS) entry which is preliminary data.</text>
</comment>
<feature type="region of interest" description="Disordered" evidence="1">
    <location>
        <begin position="75"/>
        <end position="139"/>
    </location>
</feature>
<proteinExistence type="predicted"/>
<evidence type="ECO:0000313" key="2">
    <source>
        <dbReference type="EMBL" id="MBM7658206.1"/>
    </source>
</evidence>
<dbReference type="Proteomes" id="UP000823201">
    <property type="component" value="Unassembled WGS sequence"/>
</dbReference>
<protein>
    <submittedName>
        <fullName evidence="2">Uncharacterized protein</fullName>
    </submittedName>
</protein>
<dbReference type="EMBL" id="JAFBEV010000013">
    <property type="protein sequence ID" value="MBM7658206.1"/>
    <property type="molecule type" value="Genomic_DNA"/>
</dbReference>
<gene>
    <name evidence="2" type="ORF">JOC27_001659</name>
</gene>
<accession>A0ABS2Q8U8</accession>
<evidence type="ECO:0000256" key="1">
    <source>
        <dbReference type="SAM" id="MobiDB-lite"/>
    </source>
</evidence>
<name>A0ABS2Q8U8_9BACL</name>
<evidence type="ECO:0000313" key="3">
    <source>
        <dbReference type="Proteomes" id="UP000823201"/>
    </source>
</evidence>
<feature type="compositionally biased region" description="Polar residues" evidence="1">
    <location>
        <begin position="81"/>
        <end position="96"/>
    </location>
</feature>
<feature type="compositionally biased region" description="Basic and acidic residues" evidence="1">
    <location>
        <begin position="35"/>
        <end position="44"/>
    </location>
</feature>
<organism evidence="2 3">
    <name type="scientific">Sporolactobacillus spathodeae</name>
    <dbReference type="NCBI Taxonomy" id="1465502"/>
    <lineage>
        <taxon>Bacteria</taxon>
        <taxon>Bacillati</taxon>
        <taxon>Bacillota</taxon>
        <taxon>Bacilli</taxon>
        <taxon>Bacillales</taxon>
        <taxon>Sporolactobacillaceae</taxon>
        <taxon>Sporolactobacillus</taxon>
    </lineage>
</organism>
<keyword evidence="3" id="KW-1185">Reference proteome</keyword>
<feature type="region of interest" description="Disordered" evidence="1">
    <location>
        <begin position="1"/>
        <end position="56"/>
    </location>
</feature>
<dbReference type="RefSeq" id="WP_205006769.1">
    <property type="nucleotide sequence ID" value="NZ_CBCRXA010000012.1"/>
</dbReference>
<sequence length="139" mass="15449">MNNSESEPQIPQIELTDFQFSPPGSMGWSQADYEEILRHPEKDIQTTPTDLPGVPTTDLHELLPVVGFTPEQVIDAKQINKPEQQNATGEMRQSQPDAYKAVPTATKTKHGEQEKAQPPNDGYILSTQPPAKPWLASFI</sequence>